<reference evidence="8 9" key="1">
    <citation type="submission" date="2023-11" db="EMBL/GenBank/DDBJ databases">
        <authorList>
            <person name="Cook R."/>
            <person name="Crisci M."/>
            <person name="Pye H."/>
            <person name="Adriaenssens E."/>
            <person name="Santini J."/>
        </authorList>
    </citation>
    <scope>NUCLEOTIDE SEQUENCE [LARGE SCALE GENOMIC DNA]</scope>
    <source>
        <strain evidence="8">Lak_Megaphage_Sonny</strain>
    </source>
</reference>
<dbReference type="InterPro" id="IPR006419">
    <property type="entry name" value="NMN_transpt_PnuC"/>
</dbReference>
<keyword evidence="2" id="KW-0813">Transport</keyword>
<evidence type="ECO:0000256" key="5">
    <source>
        <dbReference type="ARBA" id="ARBA00022989"/>
    </source>
</evidence>
<evidence type="ECO:0000256" key="1">
    <source>
        <dbReference type="ARBA" id="ARBA00004651"/>
    </source>
</evidence>
<evidence type="ECO:0000313" key="8">
    <source>
        <dbReference type="EMBL" id="WQJ53837.1"/>
    </source>
</evidence>
<proteinExistence type="predicted"/>
<feature type="transmembrane region" description="Helical" evidence="7">
    <location>
        <begin position="76"/>
        <end position="98"/>
    </location>
</feature>
<feature type="transmembrane region" description="Helical" evidence="7">
    <location>
        <begin position="193"/>
        <end position="210"/>
    </location>
</feature>
<evidence type="ECO:0000313" key="9">
    <source>
        <dbReference type="Proteomes" id="UP001358193"/>
    </source>
</evidence>
<dbReference type="PANTHER" id="PTHR36122">
    <property type="entry name" value="NICOTINAMIDE RIBOSIDE TRANSPORTER PNUC"/>
    <property type="match status" value="1"/>
</dbReference>
<dbReference type="Pfam" id="PF04973">
    <property type="entry name" value="NMN_transporter"/>
    <property type="match status" value="1"/>
</dbReference>
<feature type="transmembrane region" description="Helical" evidence="7">
    <location>
        <begin position="170"/>
        <end position="187"/>
    </location>
</feature>
<comment type="subcellular location">
    <subcellularLocation>
        <location evidence="1">Cell membrane</location>
        <topology evidence="1">Multi-pass membrane protein</topology>
    </subcellularLocation>
</comment>
<evidence type="ECO:0000256" key="2">
    <source>
        <dbReference type="ARBA" id="ARBA00022448"/>
    </source>
</evidence>
<organism evidence="8 9">
    <name type="scientific">phage Lak_Megaphage_Sonny</name>
    <dbReference type="NCBI Taxonomy" id="3109229"/>
    <lineage>
        <taxon>Viruses</taxon>
        <taxon>Duplodnaviria</taxon>
        <taxon>Heunggongvirae</taxon>
        <taxon>Uroviricota</taxon>
        <taxon>Caudoviricetes</taxon>
        <taxon>Caudoviricetes code 15 clade</taxon>
    </lineage>
</organism>
<feature type="transmembrane region" description="Helical" evidence="7">
    <location>
        <begin position="9"/>
        <end position="27"/>
    </location>
</feature>
<name>A0ABZ0Z5V2_9CAUD</name>
<evidence type="ECO:0000256" key="7">
    <source>
        <dbReference type="SAM" id="Phobius"/>
    </source>
</evidence>
<keyword evidence="9" id="KW-1185">Reference proteome</keyword>
<sequence>MESLRNNPYFYRLFLVAGIILQIYTFIYDHTSVISFISGCLGVIAVVLCSCKKYYQFIYAIPQLITYMYISFSEKLWGEVTINIFYFIMMVIALFTWRKGNYNTDTNEVEPKTLNIKQHIYAIIGTLLFTVTLYTILKATNDSQPFMDSITTGPAITAQILMTFRYKEQWLYWLIIDIASIIMWHNADDACMTMQYIFWTINCFYGYYMWNQKKINHV</sequence>
<keyword evidence="5 7" id="KW-1133">Transmembrane helix</keyword>
<keyword evidence="4 7" id="KW-0812">Transmembrane</keyword>
<evidence type="ECO:0000256" key="3">
    <source>
        <dbReference type="ARBA" id="ARBA00022475"/>
    </source>
</evidence>
<accession>A0ABZ0Z5V2</accession>
<keyword evidence="3" id="KW-1003">Cell membrane</keyword>
<feature type="transmembrane region" description="Helical" evidence="7">
    <location>
        <begin position="33"/>
        <end position="55"/>
    </location>
</feature>
<feature type="transmembrane region" description="Helical" evidence="7">
    <location>
        <begin position="118"/>
        <end position="137"/>
    </location>
</feature>
<dbReference type="PANTHER" id="PTHR36122:SF2">
    <property type="entry name" value="NICOTINAMIDE RIBOSIDE TRANSPORTER PNUC"/>
    <property type="match status" value="1"/>
</dbReference>
<dbReference type="NCBIfam" id="TIGR01528">
    <property type="entry name" value="NMN_trans_PnuC"/>
    <property type="match status" value="1"/>
</dbReference>
<dbReference type="Proteomes" id="UP001358193">
    <property type="component" value="Segment"/>
</dbReference>
<evidence type="ECO:0000256" key="4">
    <source>
        <dbReference type="ARBA" id="ARBA00022692"/>
    </source>
</evidence>
<keyword evidence="6 7" id="KW-0472">Membrane</keyword>
<protein>
    <submittedName>
        <fullName evidence="8">PnuC-like nicotinamide mononucleotide transport</fullName>
    </submittedName>
</protein>
<evidence type="ECO:0000256" key="6">
    <source>
        <dbReference type="ARBA" id="ARBA00023136"/>
    </source>
</evidence>
<dbReference type="EMBL" id="OR769223">
    <property type="protein sequence ID" value="WQJ53837.1"/>
    <property type="molecule type" value="Genomic_DNA"/>
</dbReference>